<dbReference type="HOGENOM" id="CLU_005379_2_1_2"/>
<dbReference type="CDD" id="cd01130">
    <property type="entry name" value="VirB11-like_ATPase"/>
    <property type="match status" value="1"/>
</dbReference>
<dbReference type="Pfam" id="PF23989">
    <property type="entry name" value="PilB3_C"/>
    <property type="match status" value="1"/>
</dbReference>
<dbReference type="GeneID" id="7272509"/>
<evidence type="ECO:0000259" key="3">
    <source>
        <dbReference type="Pfam" id="PF23989"/>
    </source>
</evidence>
<dbReference type="SUPFAM" id="SSF52540">
    <property type="entry name" value="P-loop containing nucleoside triphosphate hydrolases"/>
    <property type="match status" value="1"/>
</dbReference>
<dbReference type="InterPro" id="IPR050921">
    <property type="entry name" value="T4SS_GSP_E_ATPase"/>
</dbReference>
<dbReference type="PANTHER" id="PTHR30486:SF6">
    <property type="entry name" value="TYPE IV PILUS RETRACTATION ATPASE PILT"/>
    <property type="match status" value="1"/>
</dbReference>
<proteinExistence type="inferred from homology"/>
<dbReference type="InterPro" id="IPR001482">
    <property type="entry name" value="T2SS/T4SS_dom"/>
</dbReference>
<dbReference type="RefSeq" id="WP_012619270.1">
    <property type="nucleotide sequence ID" value="NC_011832.1"/>
</dbReference>
<reference evidence="5 6" key="1">
    <citation type="journal article" date="2015" name="Genome Announc.">
        <title>Complete Genome Sequence of Methanosphaerula palustris E1-9CT, a Hydrogenotrophic Methanogen Isolated from a Minerotrophic Fen Peatland.</title>
        <authorList>
            <person name="Cadillo-Quiroz H."/>
            <person name="Browne P."/>
            <person name="Kyrpides N."/>
            <person name="Woyke T."/>
            <person name="Goodwin L."/>
            <person name="Detter C."/>
            <person name="Yavitt J.B."/>
            <person name="Zinder S.H."/>
        </authorList>
    </citation>
    <scope>NUCLEOTIDE SEQUENCE [LARGE SCALE GENOMIC DNA]</scope>
    <source>
        <strain evidence="6">ATCC BAA-1556 / DSM 19958 / E1-9c</strain>
    </source>
</reference>
<dbReference type="KEGG" id="mpl:Mpal_2687"/>
<dbReference type="InterPro" id="IPR056570">
    <property type="entry name" value="PilB3-like_N"/>
</dbReference>
<name>B8GFR8_METPE</name>
<evidence type="ECO:0000313" key="5">
    <source>
        <dbReference type="EMBL" id="ACL17951.1"/>
    </source>
</evidence>
<sequence>MTGLRDLISGFKSGEVKESGPQKSQSFFSSLKSKVTDDKRIAEYDPAVHGSLVDRTLPNEYELIESYWVDEGCSQVNIVHNRKTQQDEYVLYEPELSPFEYELIERIFEDLRDVLILTDDEIGFDKNQLLFQKMNGLLVEYGLVLEQSTMFKLQYFLIRNFLGWSRIDAVMKDPHIEDISCDGTNIPLFLYHRKYRNIKTNIKFDEESLISLAIKLAQRSGKHISIGSPLIDATLPDGSRLQLALGKEVTSRGTSFTIRKFREEPFTPIELMEYHTFNADALVYFWLAIENNKSLLFIGGTASGKTTSLNAVSLFITPLAKVVSIEDTREITLYHDNWIASVTRESVAESSSTIDMFALLKSAMRQRPEYIIVGEVRGNEAQTLFQAMNTGHTTFSTMHAGSVDAAIHRLESEPLNVPRNMVQALNVISIQGLIYQGTARVRRCQEIVEVVGIDPSTGNLRVNNVFTYDPIRDVIAYTGRSQVYASIAERRGWSRDQLDEEIALRKELLMAMHDQDIRDYRSVSRIFQAYYIDAQRVMRVKTDLRRILE</sequence>
<dbReference type="Pfam" id="PF00437">
    <property type="entry name" value="T2SSE"/>
    <property type="match status" value="1"/>
</dbReference>
<protein>
    <submittedName>
        <fullName evidence="5">Type II secretion system protein E</fullName>
    </submittedName>
</protein>
<dbReference type="Pfam" id="PF23990">
    <property type="entry name" value="PilB3_N"/>
    <property type="match status" value="1"/>
</dbReference>
<dbReference type="PANTHER" id="PTHR30486">
    <property type="entry name" value="TWITCHING MOTILITY PROTEIN PILT"/>
    <property type="match status" value="1"/>
</dbReference>
<dbReference type="STRING" id="521011.Mpal_2687"/>
<evidence type="ECO:0000313" key="6">
    <source>
        <dbReference type="Proteomes" id="UP000002457"/>
    </source>
</evidence>
<dbReference type="InterPro" id="IPR056571">
    <property type="entry name" value="PilB3-like_C"/>
</dbReference>
<feature type="domain" description="PilB3-like C-terminal" evidence="3">
    <location>
        <begin position="481"/>
        <end position="540"/>
    </location>
</feature>
<organism evidence="5 6">
    <name type="scientific">Methanosphaerula palustris (strain ATCC BAA-1556 / DSM 19958 / E1-9c)</name>
    <dbReference type="NCBI Taxonomy" id="521011"/>
    <lineage>
        <taxon>Archaea</taxon>
        <taxon>Methanobacteriati</taxon>
        <taxon>Methanobacteriota</taxon>
        <taxon>Stenosarchaea group</taxon>
        <taxon>Methanomicrobia</taxon>
        <taxon>Methanomicrobiales</taxon>
        <taxon>Methanoregulaceae</taxon>
        <taxon>Methanosphaerula</taxon>
    </lineage>
</organism>
<dbReference type="Gene3D" id="3.30.450.380">
    <property type="match status" value="1"/>
</dbReference>
<dbReference type="InterPro" id="IPR027417">
    <property type="entry name" value="P-loop_NTPase"/>
</dbReference>
<keyword evidence="6" id="KW-1185">Reference proteome</keyword>
<evidence type="ECO:0000256" key="1">
    <source>
        <dbReference type="ARBA" id="ARBA00006611"/>
    </source>
</evidence>
<gene>
    <name evidence="5" type="ordered locus">Mpal_2687</name>
</gene>
<feature type="domain" description="PilB3-like N-terminal" evidence="4">
    <location>
        <begin position="40"/>
        <end position="95"/>
    </location>
</feature>
<evidence type="ECO:0000259" key="4">
    <source>
        <dbReference type="Pfam" id="PF23990"/>
    </source>
</evidence>
<feature type="domain" description="Bacterial type II secretion system protein E" evidence="2">
    <location>
        <begin position="224"/>
        <end position="439"/>
    </location>
</feature>
<dbReference type="AlphaFoldDB" id="B8GFR8"/>
<evidence type="ECO:0000259" key="2">
    <source>
        <dbReference type="Pfam" id="PF00437"/>
    </source>
</evidence>
<accession>B8GFR8</accession>
<comment type="similarity">
    <text evidence="1">Belongs to the GSP E family.</text>
</comment>
<dbReference type="GO" id="GO:0016887">
    <property type="term" value="F:ATP hydrolysis activity"/>
    <property type="evidence" value="ECO:0007669"/>
    <property type="project" value="InterPro"/>
</dbReference>
<dbReference type="Proteomes" id="UP000002457">
    <property type="component" value="Chromosome"/>
</dbReference>
<dbReference type="eggNOG" id="arCOG01817">
    <property type="taxonomic scope" value="Archaea"/>
</dbReference>
<dbReference type="EMBL" id="CP001338">
    <property type="protein sequence ID" value="ACL17951.1"/>
    <property type="molecule type" value="Genomic_DNA"/>
</dbReference>
<dbReference type="Gene3D" id="3.40.50.300">
    <property type="entry name" value="P-loop containing nucleotide triphosphate hydrolases"/>
    <property type="match status" value="1"/>
</dbReference>